<dbReference type="SUPFAM" id="SSF50129">
    <property type="entry name" value="GroES-like"/>
    <property type="match status" value="1"/>
</dbReference>
<proteinExistence type="predicted"/>
<organism evidence="4 5">
    <name type="scientific">Kocuria marina subsp. indica</name>
    <dbReference type="NCBI Taxonomy" id="1049583"/>
    <lineage>
        <taxon>Bacteria</taxon>
        <taxon>Bacillati</taxon>
        <taxon>Actinomycetota</taxon>
        <taxon>Actinomycetes</taxon>
        <taxon>Micrococcales</taxon>
        <taxon>Micrococcaceae</taxon>
        <taxon>Kocuria</taxon>
    </lineage>
</organism>
<dbReference type="SMART" id="SM00829">
    <property type="entry name" value="PKS_ER"/>
    <property type="match status" value="1"/>
</dbReference>
<dbReference type="GO" id="GO:0005829">
    <property type="term" value="C:cytosol"/>
    <property type="evidence" value="ECO:0007669"/>
    <property type="project" value="TreeGrafter"/>
</dbReference>
<dbReference type="RefSeq" id="WP_162229743.1">
    <property type="nucleotide sequence ID" value="NZ_WMHZ01000012.1"/>
</dbReference>
<dbReference type="Gene3D" id="3.40.50.720">
    <property type="entry name" value="NAD(P)-binding Rossmann-like Domain"/>
    <property type="match status" value="1"/>
</dbReference>
<accession>A0A6N9R127</accession>
<dbReference type="GO" id="GO:0070402">
    <property type="term" value="F:NADPH binding"/>
    <property type="evidence" value="ECO:0007669"/>
    <property type="project" value="TreeGrafter"/>
</dbReference>
<keyword evidence="2" id="KW-0560">Oxidoreductase</keyword>
<protein>
    <submittedName>
        <fullName evidence="4">Zinc-binding dehydrogenase</fullName>
    </submittedName>
</protein>
<dbReference type="InterPro" id="IPR036291">
    <property type="entry name" value="NAD(P)-bd_dom_sf"/>
</dbReference>
<dbReference type="GO" id="GO:0003960">
    <property type="term" value="F:quinone reductase (NADPH) activity"/>
    <property type="evidence" value="ECO:0007669"/>
    <property type="project" value="InterPro"/>
</dbReference>
<evidence type="ECO:0000313" key="5">
    <source>
        <dbReference type="Proteomes" id="UP000471026"/>
    </source>
</evidence>
<dbReference type="PANTHER" id="PTHR48106">
    <property type="entry name" value="QUINONE OXIDOREDUCTASE PIG3-RELATED"/>
    <property type="match status" value="1"/>
</dbReference>
<dbReference type="EMBL" id="WMHZ01000012">
    <property type="protein sequence ID" value="NDO78388.1"/>
    <property type="molecule type" value="Genomic_DNA"/>
</dbReference>
<comment type="caution">
    <text evidence="4">The sequence shown here is derived from an EMBL/GenBank/DDBJ whole genome shotgun (WGS) entry which is preliminary data.</text>
</comment>
<evidence type="ECO:0000259" key="3">
    <source>
        <dbReference type="SMART" id="SM00829"/>
    </source>
</evidence>
<dbReference type="SUPFAM" id="SSF51735">
    <property type="entry name" value="NAD(P)-binding Rossmann-fold domains"/>
    <property type="match status" value="1"/>
</dbReference>
<dbReference type="Pfam" id="PF00107">
    <property type="entry name" value="ADH_zinc_N"/>
    <property type="match status" value="1"/>
</dbReference>
<keyword evidence="1" id="KW-0521">NADP</keyword>
<dbReference type="Pfam" id="PF08240">
    <property type="entry name" value="ADH_N"/>
    <property type="match status" value="1"/>
</dbReference>
<dbReference type="InterPro" id="IPR020843">
    <property type="entry name" value="ER"/>
</dbReference>
<dbReference type="InterPro" id="IPR047618">
    <property type="entry name" value="QOR-like"/>
</dbReference>
<evidence type="ECO:0000256" key="1">
    <source>
        <dbReference type="ARBA" id="ARBA00022857"/>
    </source>
</evidence>
<dbReference type="InterPro" id="IPR013154">
    <property type="entry name" value="ADH-like_N"/>
</dbReference>
<dbReference type="InterPro" id="IPR011032">
    <property type="entry name" value="GroES-like_sf"/>
</dbReference>
<dbReference type="FunFam" id="3.40.50.720:FF:000053">
    <property type="entry name" value="Quinone oxidoreductase 1"/>
    <property type="match status" value="1"/>
</dbReference>
<feature type="domain" description="Enoyl reductase (ER)" evidence="3">
    <location>
        <begin position="15"/>
        <end position="326"/>
    </location>
</feature>
<dbReference type="PANTHER" id="PTHR48106:SF13">
    <property type="entry name" value="QUINONE OXIDOREDUCTASE-RELATED"/>
    <property type="match status" value="1"/>
</dbReference>
<dbReference type="Proteomes" id="UP000471026">
    <property type="component" value="Unassembled WGS sequence"/>
</dbReference>
<evidence type="ECO:0000313" key="4">
    <source>
        <dbReference type="EMBL" id="NDO78388.1"/>
    </source>
</evidence>
<dbReference type="AlphaFoldDB" id="A0A6N9R127"/>
<dbReference type="CDD" id="cd05286">
    <property type="entry name" value="QOR2"/>
    <property type="match status" value="1"/>
</dbReference>
<dbReference type="InterPro" id="IPR013149">
    <property type="entry name" value="ADH-like_C"/>
</dbReference>
<gene>
    <name evidence="4" type="ORF">GKZ75_09180</name>
</gene>
<dbReference type="GO" id="GO:0035925">
    <property type="term" value="F:mRNA 3'-UTR AU-rich region binding"/>
    <property type="evidence" value="ECO:0007669"/>
    <property type="project" value="TreeGrafter"/>
</dbReference>
<evidence type="ECO:0000256" key="2">
    <source>
        <dbReference type="ARBA" id="ARBA00023002"/>
    </source>
</evidence>
<sequence>MSEKTMQAVMAEEAGGPEVLRARDVAVPEPGPGQLLVRTEATGVNFIETYQRSGVYSVDFPFTPGSEGAGVVEAVGSDVPDDDAVAVGARVATAEASGTYAQYFLVDADKALPVPEDMDPQIAGALPLQGLTAHYLVRSTFQLTPDHTAVITAASGGVGGLAIQLMKRIGATVIALTSTPEKAETARGLGADHVLPYENFAEKVRELTDGRGADVVYDSVGKSTFDESIKATRVRGTTVLFGGSSGQVPPFDLQRLNSSGSLYVTRPSLAYYTLDRDERTWRWGELMDAVNAGELEVRVGGTHALADAAEAHRDLEGRGTQGKLLLLP</sequence>
<name>A0A6N9R127_9MICC</name>
<dbReference type="Gene3D" id="3.90.180.10">
    <property type="entry name" value="Medium-chain alcohol dehydrogenases, catalytic domain"/>
    <property type="match status" value="1"/>
</dbReference>
<reference evidence="4 5" key="1">
    <citation type="submission" date="2019-11" db="EMBL/GenBank/DDBJ databases">
        <title>Draft genome sequence of Kocuria indica DP-K7, a methyl red degrading Actinobacterium.</title>
        <authorList>
            <person name="Kumaran S."/>
            <person name="Tischler D."/>
            <person name="Ngo A.C.R."/>
            <person name="Schultes F."/>
        </authorList>
    </citation>
    <scope>NUCLEOTIDE SEQUENCE [LARGE SCALE GENOMIC DNA]</scope>
    <source>
        <strain evidence="4 5">DP-K7</strain>
    </source>
</reference>